<evidence type="ECO:0000256" key="9">
    <source>
        <dbReference type="ARBA" id="ARBA00023662"/>
    </source>
</evidence>
<dbReference type="PANTHER" id="PTHR14885:SF1">
    <property type="entry name" value="CILIA- AND FLAGELLA-ASSOCIATED PROTEIN 43"/>
    <property type="match status" value="1"/>
</dbReference>
<dbReference type="EMBL" id="JAFBMS010000077">
    <property type="protein sequence ID" value="KAG9337965.1"/>
    <property type="molecule type" value="Genomic_DNA"/>
</dbReference>
<keyword evidence="12" id="KW-1185">Reference proteome</keyword>
<reference evidence="11" key="1">
    <citation type="thesis" date="2021" institute="BYU ScholarsArchive" country="Provo, UT, USA">
        <title>Applications of and Algorithms for Genome Assembly and Genomic Analyses with an Emphasis on Marine Teleosts.</title>
        <authorList>
            <person name="Pickett B.D."/>
        </authorList>
    </citation>
    <scope>NUCLEOTIDE SEQUENCE</scope>
    <source>
        <strain evidence="11">HI-2016</strain>
    </source>
</reference>
<keyword evidence="5" id="KW-0175">Coiled coil</keyword>
<evidence type="ECO:0000256" key="2">
    <source>
        <dbReference type="ARBA" id="ARBA00022490"/>
    </source>
</evidence>
<dbReference type="InterPro" id="IPR036322">
    <property type="entry name" value="WD40_repeat_dom_sf"/>
</dbReference>
<evidence type="ECO:0000256" key="8">
    <source>
        <dbReference type="ARBA" id="ARBA00023605"/>
    </source>
</evidence>
<accession>A0A8T2NC68</accession>
<evidence type="ECO:0000256" key="7">
    <source>
        <dbReference type="ARBA" id="ARBA00023273"/>
    </source>
</evidence>
<feature type="region of interest" description="Disordered" evidence="10">
    <location>
        <begin position="193"/>
        <end position="234"/>
    </location>
</feature>
<evidence type="ECO:0000256" key="3">
    <source>
        <dbReference type="ARBA" id="ARBA00022574"/>
    </source>
</evidence>
<keyword evidence="2" id="KW-0963">Cytoplasm</keyword>
<dbReference type="GO" id="GO:0005930">
    <property type="term" value="C:axoneme"/>
    <property type="evidence" value="ECO:0007669"/>
    <property type="project" value="UniProtKB-SubCell"/>
</dbReference>
<dbReference type="SUPFAM" id="SSF50978">
    <property type="entry name" value="WD40 repeat-like"/>
    <property type="match status" value="1"/>
</dbReference>
<dbReference type="OrthoDB" id="535167at2759"/>
<dbReference type="InterPro" id="IPR015943">
    <property type="entry name" value="WD40/YVTN_repeat-like_dom_sf"/>
</dbReference>
<evidence type="ECO:0000313" key="12">
    <source>
        <dbReference type="Proteomes" id="UP000824540"/>
    </source>
</evidence>
<evidence type="ECO:0000256" key="5">
    <source>
        <dbReference type="ARBA" id="ARBA00023054"/>
    </source>
</evidence>
<evidence type="ECO:0000256" key="1">
    <source>
        <dbReference type="ARBA" id="ARBA00004430"/>
    </source>
</evidence>
<evidence type="ECO:0000256" key="10">
    <source>
        <dbReference type="SAM" id="MobiDB-lite"/>
    </source>
</evidence>
<comment type="similarity">
    <text evidence="8">Belongs to the CFAP43 family.</text>
</comment>
<sequence>MFEVIGYTGTEHYVDLHGCLSDDILQKCLLQVQKPLSSAVLGPNSTIFGYCNKSKTLQQYHIPEGTGSSKTDIVQLTPQQEVKGHPLGPASLLLSPHQLWLASVGKDGLLCIRETSSLDKYLQIQCHTCWLGGVRTVSFCADSQTLITTGLNDGSMVCTQLRIETDGSNKANEATQYGQSMLAELEKLQSSENPILNQLPEWNPPRTGSALEHSEETSEKKWRVDVTEQDESYS</sequence>
<comment type="caution">
    <text evidence="11">The sequence shown here is derived from an EMBL/GenBank/DDBJ whole genome shotgun (WGS) entry which is preliminary data.</text>
</comment>
<feature type="non-terminal residue" evidence="11">
    <location>
        <position position="1"/>
    </location>
</feature>
<keyword evidence="7" id="KW-0966">Cell projection</keyword>
<name>A0A8T2NC68_9TELE</name>
<dbReference type="GO" id="GO:0007288">
    <property type="term" value="P:sperm axoneme assembly"/>
    <property type="evidence" value="ECO:0007669"/>
    <property type="project" value="TreeGrafter"/>
</dbReference>
<gene>
    <name evidence="11" type="ORF">JZ751_027302</name>
</gene>
<evidence type="ECO:0000313" key="11">
    <source>
        <dbReference type="EMBL" id="KAG9337965.1"/>
    </source>
</evidence>
<comment type="subcellular location">
    <subcellularLocation>
        <location evidence="1">Cytoplasm</location>
        <location evidence="1">Cytoskeleton</location>
        <location evidence="1">Cilium axoneme</location>
    </subcellularLocation>
</comment>
<evidence type="ECO:0000256" key="4">
    <source>
        <dbReference type="ARBA" id="ARBA00022737"/>
    </source>
</evidence>
<proteinExistence type="inferred from homology"/>
<feature type="compositionally biased region" description="Basic and acidic residues" evidence="10">
    <location>
        <begin position="212"/>
        <end position="226"/>
    </location>
</feature>
<keyword evidence="3" id="KW-0853">WD repeat</keyword>
<dbReference type="Gene3D" id="2.130.10.10">
    <property type="entry name" value="YVTN repeat-like/Quinoprotein amine dehydrogenase"/>
    <property type="match status" value="1"/>
</dbReference>
<keyword evidence="6" id="KW-0206">Cytoskeleton</keyword>
<evidence type="ECO:0000256" key="6">
    <source>
        <dbReference type="ARBA" id="ARBA00023212"/>
    </source>
</evidence>
<protein>
    <recommendedName>
        <fullName evidence="9">Cilia- and flagella-associated protein 43</fullName>
    </recommendedName>
</protein>
<dbReference type="AlphaFoldDB" id="A0A8T2NC68"/>
<dbReference type="PANTHER" id="PTHR14885">
    <property type="entry name" value="CILIA- AND FLAGELLA-ASSOCIATED PROTEIN 43-RELATED"/>
    <property type="match status" value="1"/>
</dbReference>
<dbReference type="Proteomes" id="UP000824540">
    <property type="component" value="Unassembled WGS sequence"/>
</dbReference>
<organism evidence="11 12">
    <name type="scientific">Albula glossodonta</name>
    <name type="common">roundjaw bonefish</name>
    <dbReference type="NCBI Taxonomy" id="121402"/>
    <lineage>
        <taxon>Eukaryota</taxon>
        <taxon>Metazoa</taxon>
        <taxon>Chordata</taxon>
        <taxon>Craniata</taxon>
        <taxon>Vertebrata</taxon>
        <taxon>Euteleostomi</taxon>
        <taxon>Actinopterygii</taxon>
        <taxon>Neopterygii</taxon>
        <taxon>Teleostei</taxon>
        <taxon>Albuliformes</taxon>
        <taxon>Albulidae</taxon>
        <taxon>Albula</taxon>
    </lineage>
</organism>
<keyword evidence="4" id="KW-0677">Repeat</keyword>